<dbReference type="Proteomes" id="UP000807769">
    <property type="component" value="Unassembled WGS sequence"/>
</dbReference>
<sequence length="200" mass="22194">MLPNDDEDSRDPQHLLIPSSSQQHYIPHSDQDLIKPLDHSSSALANKWKEKVHKAFQLLFKDLAAKEKSMEQLNVIVSMMTIQLDILITLKTGGGKSALWMIAPLIDAKNAALQGFVKNHVAQGGERLTQRGLASACMLCPLPNLEDFRRLATLLENARGLPEERGKRPEECGRVPEECRKCSGEFPPQGNTSTGNRMEG</sequence>
<dbReference type="EMBL" id="JABBWG010000036">
    <property type="protein sequence ID" value="KAG1808875.1"/>
    <property type="molecule type" value="Genomic_DNA"/>
</dbReference>
<gene>
    <name evidence="1" type="ORF">BJ212DRAFT_1484733</name>
</gene>
<evidence type="ECO:0000313" key="2">
    <source>
        <dbReference type="Proteomes" id="UP000807769"/>
    </source>
</evidence>
<dbReference type="AlphaFoldDB" id="A0A9P7E1W3"/>
<dbReference type="OrthoDB" id="2507344at2759"/>
<reference evidence="1" key="1">
    <citation type="journal article" date="2020" name="New Phytol.">
        <title>Comparative genomics reveals dynamic genome evolution in host specialist ectomycorrhizal fungi.</title>
        <authorList>
            <person name="Lofgren L.A."/>
            <person name="Nguyen N.H."/>
            <person name="Vilgalys R."/>
            <person name="Ruytinx J."/>
            <person name="Liao H.L."/>
            <person name="Branco S."/>
            <person name="Kuo A."/>
            <person name="LaButti K."/>
            <person name="Lipzen A."/>
            <person name="Andreopoulos W."/>
            <person name="Pangilinan J."/>
            <person name="Riley R."/>
            <person name="Hundley H."/>
            <person name="Na H."/>
            <person name="Barry K."/>
            <person name="Grigoriev I.V."/>
            <person name="Stajich J.E."/>
            <person name="Kennedy P.G."/>
        </authorList>
    </citation>
    <scope>NUCLEOTIDE SEQUENCE</scope>
    <source>
        <strain evidence="1">MN1</strain>
    </source>
</reference>
<accession>A0A9P7E1W3</accession>
<evidence type="ECO:0000313" key="1">
    <source>
        <dbReference type="EMBL" id="KAG1808875.1"/>
    </source>
</evidence>
<organism evidence="1 2">
    <name type="scientific">Suillus subaureus</name>
    <dbReference type="NCBI Taxonomy" id="48587"/>
    <lineage>
        <taxon>Eukaryota</taxon>
        <taxon>Fungi</taxon>
        <taxon>Dikarya</taxon>
        <taxon>Basidiomycota</taxon>
        <taxon>Agaricomycotina</taxon>
        <taxon>Agaricomycetes</taxon>
        <taxon>Agaricomycetidae</taxon>
        <taxon>Boletales</taxon>
        <taxon>Suillineae</taxon>
        <taxon>Suillaceae</taxon>
        <taxon>Suillus</taxon>
    </lineage>
</organism>
<dbReference type="RefSeq" id="XP_041188867.1">
    <property type="nucleotide sequence ID" value="XM_041340854.1"/>
</dbReference>
<protein>
    <submittedName>
        <fullName evidence="1">Uncharacterized protein</fullName>
    </submittedName>
</protein>
<proteinExistence type="predicted"/>
<keyword evidence="2" id="KW-1185">Reference proteome</keyword>
<comment type="caution">
    <text evidence="1">The sequence shown here is derived from an EMBL/GenBank/DDBJ whole genome shotgun (WGS) entry which is preliminary data.</text>
</comment>
<dbReference type="GeneID" id="64634870"/>
<name>A0A9P7E1W3_9AGAM</name>